<proteinExistence type="predicted"/>
<evidence type="ECO:0000256" key="1">
    <source>
        <dbReference type="SAM" id="Phobius"/>
    </source>
</evidence>
<keyword evidence="2" id="KW-1185">Reference proteome</keyword>
<reference evidence="3" key="1">
    <citation type="submission" date="2017-02" db="UniProtKB">
        <authorList>
            <consortium name="WormBaseParasite"/>
        </authorList>
    </citation>
    <scope>IDENTIFICATION</scope>
</reference>
<sequence length="57" mass="6493">MNDFCCQKMQALRMPAKDYHGRLTRLNMNALLFVRIVCPYFMITACSASGIATARFT</sequence>
<feature type="transmembrane region" description="Helical" evidence="1">
    <location>
        <begin position="32"/>
        <end position="54"/>
    </location>
</feature>
<evidence type="ECO:0000313" key="2">
    <source>
        <dbReference type="Proteomes" id="UP000036681"/>
    </source>
</evidence>
<keyword evidence="1" id="KW-0812">Transmembrane</keyword>
<dbReference type="AlphaFoldDB" id="A0A0M3HWI9"/>
<dbReference type="WBParaSite" id="ALUE_0000751201-mRNA-1">
    <property type="protein sequence ID" value="ALUE_0000751201-mRNA-1"/>
    <property type="gene ID" value="ALUE_0000751201"/>
</dbReference>
<keyword evidence="1" id="KW-0472">Membrane</keyword>
<keyword evidence="1" id="KW-1133">Transmembrane helix</keyword>
<organism evidence="2 3">
    <name type="scientific">Ascaris lumbricoides</name>
    <name type="common">Giant roundworm</name>
    <dbReference type="NCBI Taxonomy" id="6252"/>
    <lineage>
        <taxon>Eukaryota</taxon>
        <taxon>Metazoa</taxon>
        <taxon>Ecdysozoa</taxon>
        <taxon>Nematoda</taxon>
        <taxon>Chromadorea</taxon>
        <taxon>Rhabditida</taxon>
        <taxon>Spirurina</taxon>
        <taxon>Ascaridomorpha</taxon>
        <taxon>Ascaridoidea</taxon>
        <taxon>Ascarididae</taxon>
        <taxon>Ascaris</taxon>
    </lineage>
</organism>
<accession>A0A0M3HWI9</accession>
<name>A0A0M3HWI9_ASCLU</name>
<dbReference type="Proteomes" id="UP000036681">
    <property type="component" value="Unplaced"/>
</dbReference>
<protein>
    <submittedName>
        <fullName evidence="3">Uncharacterized protein</fullName>
    </submittedName>
</protein>
<evidence type="ECO:0000313" key="3">
    <source>
        <dbReference type="WBParaSite" id="ALUE_0000751201-mRNA-1"/>
    </source>
</evidence>